<sequence>MASDHNAVTTDNRHSRINSNTAPGTVHLVDLDHHVQGKNLHAKGHQDVILVPAPSDDPDDPLNWPRRRKLLSLACMCIYTWFAGIANSVVYSVETPLAEALGITVGDINAGTGYLFLLCGWGLLFWQPFALQLVLPLFSLRHDEDPIPAPQQSLWISWPRILISTNL</sequence>
<evidence type="ECO:0000256" key="1">
    <source>
        <dbReference type="ARBA" id="ARBA00004141"/>
    </source>
</evidence>
<dbReference type="InParanoid" id="A0A1Z5SMB6"/>
<evidence type="ECO:0000313" key="7">
    <source>
        <dbReference type="EMBL" id="OTA21487.1"/>
    </source>
</evidence>
<evidence type="ECO:0000313" key="8">
    <source>
        <dbReference type="Proteomes" id="UP000194280"/>
    </source>
</evidence>
<accession>A0A1Z5SMB6</accession>
<feature type="transmembrane region" description="Helical" evidence="6">
    <location>
        <begin position="70"/>
        <end position="93"/>
    </location>
</feature>
<dbReference type="PANTHER" id="PTHR23502:SF30">
    <property type="entry name" value="TRANSPORTER, PUTATIVE (AFU_ORTHOLOGUE AFUA_8G04702)-RELATED"/>
    <property type="match status" value="1"/>
</dbReference>
<name>A0A1Z5SMB6_HORWE</name>
<dbReference type="SUPFAM" id="SSF103473">
    <property type="entry name" value="MFS general substrate transporter"/>
    <property type="match status" value="1"/>
</dbReference>
<dbReference type="AlphaFoldDB" id="A0A1Z5SMB6"/>
<feature type="region of interest" description="Disordered" evidence="5">
    <location>
        <begin position="1"/>
        <end position="22"/>
    </location>
</feature>
<evidence type="ECO:0000256" key="4">
    <source>
        <dbReference type="ARBA" id="ARBA00023136"/>
    </source>
</evidence>
<dbReference type="GO" id="GO:0022857">
    <property type="term" value="F:transmembrane transporter activity"/>
    <property type="evidence" value="ECO:0007669"/>
    <property type="project" value="TreeGrafter"/>
</dbReference>
<keyword evidence="8" id="KW-1185">Reference proteome</keyword>
<evidence type="ECO:0000256" key="3">
    <source>
        <dbReference type="ARBA" id="ARBA00022989"/>
    </source>
</evidence>
<dbReference type="VEuPathDB" id="FungiDB:BTJ68_15237"/>
<feature type="compositionally biased region" description="Polar residues" evidence="5">
    <location>
        <begin position="1"/>
        <end position="10"/>
    </location>
</feature>
<dbReference type="STRING" id="1157616.A0A1Z5SMB6"/>
<evidence type="ECO:0000256" key="6">
    <source>
        <dbReference type="SAM" id="Phobius"/>
    </source>
</evidence>
<organism evidence="7 8">
    <name type="scientific">Hortaea werneckii EXF-2000</name>
    <dbReference type="NCBI Taxonomy" id="1157616"/>
    <lineage>
        <taxon>Eukaryota</taxon>
        <taxon>Fungi</taxon>
        <taxon>Dikarya</taxon>
        <taxon>Ascomycota</taxon>
        <taxon>Pezizomycotina</taxon>
        <taxon>Dothideomycetes</taxon>
        <taxon>Dothideomycetidae</taxon>
        <taxon>Mycosphaerellales</taxon>
        <taxon>Teratosphaeriaceae</taxon>
        <taxon>Hortaea</taxon>
    </lineage>
</organism>
<keyword evidence="4 6" id="KW-0472">Membrane</keyword>
<dbReference type="EMBL" id="MUNK01000422">
    <property type="protein sequence ID" value="OTA21487.1"/>
    <property type="molecule type" value="Genomic_DNA"/>
</dbReference>
<evidence type="ECO:0000256" key="5">
    <source>
        <dbReference type="SAM" id="MobiDB-lite"/>
    </source>
</evidence>
<evidence type="ECO:0008006" key="9">
    <source>
        <dbReference type="Google" id="ProtNLM"/>
    </source>
</evidence>
<gene>
    <name evidence="7" type="ORF">BTJ68_15237</name>
</gene>
<dbReference type="PANTHER" id="PTHR23502">
    <property type="entry name" value="MAJOR FACILITATOR SUPERFAMILY"/>
    <property type="match status" value="1"/>
</dbReference>
<dbReference type="InterPro" id="IPR036259">
    <property type="entry name" value="MFS_trans_sf"/>
</dbReference>
<comment type="subcellular location">
    <subcellularLocation>
        <location evidence="1">Membrane</location>
        <topology evidence="1">Multi-pass membrane protein</topology>
    </subcellularLocation>
</comment>
<dbReference type="OrthoDB" id="5215911at2759"/>
<keyword evidence="3 6" id="KW-1133">Transmembrane helix</keyword>
<proteinExistence type="predicted"/>
<keyword evidence="2 6" id="KW-0812">Transmembrane</keyword>
<dbReference type="GO" id="GO:0005886">
    <property type="term" value="C:plasma membrane"/>
    <property type="evidence" value="ECO:0007669"/>
    <property type="project" value="TreeGrafter"/>
</dbReference>
<feature type="transmembrane region" description="Helical" evidence="6">
    <location>
        <begin position="113"/>
        <end position="135"/>
    </location>
</feature>
<protein>
    <recommendedName>
        <fullName evidence="9">Major facilitator superfamily (MFS) profile domain-containing protein</fullName>
    </recommendedName>
</protein>
<reference evidence="7 8" key="1">
    <citation type="submission" date="2017-01" db="EMBL/GenBank/DDBJ databases">
        <title>The recent genome duplication of the halophilic yeast Hortaea werneckii: insights from long-read sequencing.</title>
        <authorList>
            <person name="Sinha S."/>
            <person name="Flibotte S."/>
            <person name="Neira M."/>
            <person name="Lenassi M."/>
            <person name="Gostincar C."/>
            <person name="Stajich J.E."/>
            <person name="Nislow C.E."/>
        </authorList>
    </citation>
    <scope>NUCLEOTIDE SEQUENCE [LARGE SCALE GENOMIC DNA]</scope>
    <source>
        <strain evidence="7 8">EXF-2000</strain>
    </source>
</reference>
<comment type="caution">
    <text evidence="7">The sequence shown here is derived from an EMBL/GenBank/DDBJ whole genome shotgun (WGS) entry which is preliminary data.</text>
</comment>
<evidence type="ECO:0000256" key="2">
    <source>
        <dbReference type="ARBA" id="ARBA00022692"/>
    </source>
</evidence>
<dbReference type="Proteomes" id="UP000194280">
    <property type="component" value="Unassembled WGS sequence"/>
</dbReference>